<dbReference type="AlphaFoldDB" id="A0A6G1EMW8"/>
<proteinExistence type="predicted"/>
<evidence type="ECO:0000256" key="5">
    <source>
        <dbReference type="ARBA" id="ARBA00023014"/>
    </source>
</evidence>
<dbReference type="Gene3D" id="2.102.10.10">
    <property type="entry name" value="Rieske [2Fe-2S] iron-sulphur domain"/>
    <property type="match status" value="1"/>
</dbReference>
<evidence type="ECO:0000256" key="1">
    <source>
        <dbReference type="ARBA" id="ARBA00022714"/>
    </source>
</evidence>
<dbReference type="InterPro" id="IPR036922">
    <property type="entry name" value="Rieske_2Fe-2S_sf"/>
</dbReference>
<dbReference type="GO" id="GO:0016491">
    <property type="term" value="F:oxidoreductase activity"/>
    <property type="evidence" value="ECO:0007669"/>
    <property type="project" value="TreeGrafter"/>
</dbReference>
<dbReference type="GO" id="GO:0051537">
    <property type="term" value="F:2 iron, 2 sulfur cluster binding"/>
    <property type="evidence" value="ECO:0007669"/>
    <property type="project" value="UniProtKB-KW"/>
</dbReference>
<comment type="caution">
    <text evidence="7">The sequence shown here is derived from an EMBL/GenBank/DDBJ whole genome shotgun (WGS) entry which is preliminary data.</text>
</comment>
<gene>
    <name evidence="7" type="ORF">E2562_019046</name>
</gene>
<feature type="domain" description="Rieske" evidence="6">
    <location>
        <begin position="1"/>
        <end position="52"/>
    </location>
</feature>
<keyword evidence="5" id="KW-0411">Iron-sulfur</keyword>
<dbReference type="InterPro" id="IPR017941">
    <property type="entry name" value="Rieske_2Fe-2S"/>
</dbReference>
<evidence type="ECO:0000256" key="3">
    <source>
        <dbReference type="ARBA" id="ARBA00022946"/>
    </source>
</evidence>
<dbReference type="OrthoDB" id="426882at2759"/>
<keyword evidence="8" id="KW-1185">Reference proteome</keyword>
<dbReference type="EMBL" id="SPHZ02000003">
    <property type="protein sequence ID" value="KAF0925978.1"/>
    <property type="molecule type" value="Genomic_DNA"/>
</dbReference>
<dbReference type="PANTHER" id="PTHR21266">
    <property type="entry name" value="IRON-SULFUR DOMAIN CONTAINING PROTEIN"/>
    <property type="match status" value="1"/>
</dbReference>
<sequence>MDDKLECLYHGWQLDGEGKCVKIPQLPDIAKIPRNTCSRNYEVQDSRDVVWVWMLESNPLDDRKLAWF</sequence>
<dbReference type="PANTHER" id="PTHR21266:SF29">
    <property type="entry name" value="PROTEIN TIC 55, CHLOROPLASTIC"/>
    <property type="match status" value="1"/>
</dbReference>
<keyword evidence="2" id="KW-0479">Metal-binding</keyword>
<dbReference type="GO" id="GO:0045036">
    <property type="term" value="P:protein targeting to chloroplast"/>
    <property type="evidence" value="ECO:0007669"/>
    <property type="project" value="TreeGrafter"/>
</dbReference>
<dbReference type="Pfam" id="PF00355">
    <property type="entry name" value="Rieske"/>
    <property type="match status" value="1"/>
</dbReference>
<keyword evidence="4" id="KW-0408">Iron</keyword>
<dbReference type="InterPro" id="IPR050584">
    <property type="entry name" value="Cholesterol_7-desaturase"/>
</dbReference>
<organism evidence="7 8">
    <name type="scientific">Oryza meyeriana var. granulata</name>
    <dbReference type="NCBI Taxonomy" id="110450"/>
    <lineage>
        <taxon>Eukaryota</taxon>
        <taxon>Viridiplantae</taxon>
        <taxon>Streptophyta</taxon>
        <taxon>Embryophyta</taxon>
        <taxon>Tracheophyta</taxon>
        <taxon>Spermatophyta</taxon>
        <taxon>Magnoliopsida</taxon>
        <taxon>Liliopsida</taxon>
        <taxon>Poales</taxon>
        <taxon>Poaceae</taxon>
        <taxon>BOP clade</taxon>
        <taxon>Oryzoideae</taxon>
        <taxon>Oryzeae</taxon>
        <taxon>Oryzinae</taxon>
        <taxon>Oryza</taxon>
        <taxon>Oryza meyeriana</taxon>
    </lineage>
</organism>
<evidence type="ECO:0000259" key="6">
    <source>
        <dbReference type="PROSITE" id="PS51296"/>
    </source>
</evidence>
<keyword evidence="1" id="KW-0001">2Fe-2S</keyword>
<protein>
    <recommendedName>
        <fullName evidence="6">Rieske domain-containing protein</fullName>
    </recommendedName>
</protein>
<evidence type="ECO:0000256" key="4">
    <source>
        <dbReference type="ARBA" id="ARBA00023004"/>
    </source>
</evidence>
<accession>A0A6G1EMW8</accession>
<dbReference type="Proteomes" id="UP000479710">
    <property type="component" value="Unassembled WGS sequence"/>
</dbReference>
<evidence type="ECO:0000313" key="8">
    <source>
        <dbReference type="Proteomes" id="UP000479710"/>
    </source>
</evidence>
<evidence type="ECO:0000313" key="7">
    <source>
        <dbReference type="EMBL" id="KAF0925978.1"/>
    </source>
</evidence>
<dbReference type="GO" id="GO:0009507">
    <property type="term" value="C:chloroplast"/>
    <property type="evidence" value="ECO:0007669"/>
    <property type="project" value="TreeGrafter"/>
</dbReference>
<dbReference type="PROSITE" id="PS51296">
    <property type="entry name" value="RIESKE"/>
    <property type="match status" value="1"/>
</dbReference>
<keyword evidence="3" id="KW-0809">Transit peptide</keyword>
<dbReference type="SUPFAM" id="SSF50022">
    <property type="entry name" value="ISP domain"/>
    <property type="match status" value="1"/>
</dbReference>
<evidence type="ECO:0000256" key="2">
    <source>
        <dbReference type="ARBA" id="ARBA00022723"/>
    </source>
</evidence>
<dbReference type="GO" id="GO:0046872">
    <property type="term" value="F:metal ion binding"/>
    <property type="evidence" value="ECO:0007669"/>
    <property type="project" value="UniProtKB-KW"/>
</dbReference>
<name>A0A6G1EMW8_9ORYZ</name>
<reference evidence="7 8" key="1">
    <citation type="submission" date="2019-11" db="EMBL/GenBank/DDBJ databases">
        <title>Whole genome sequence of Oryza granulata.</title>
        <authorList>
            <person name="Li W."/>
        </authorList>
    </citation>
    <scope>NUCLEOTIDE SEQUENCE [LARGE SCALE GENOMIC DNA]</scope>
    <source>
        <strain evidence="8">cv. Menghai</strain>
        <tissue evidence="7">Leaf</tissue>
    </source>
</reference>